<dbReference type="Proteomes" id="UP001275084">
    <property type="component" value="Unassembled WGS sequence"/>
</dbReference>
<dbReference type="AlphaFoldDB" id="A0AAJ0MBA1"/>
<dbReference type="EMBL" id="JAUIQD010000006">
    <property type="protein sequence ID" value="KAK3347060.1"/>
    <property type="molecule type" value="Genomic_DNA"/>
</dbReference>
<name>A0AAJ0MBA1_9PEZI</name>
<sequence length="151" mass="16522">MPNDWNWSKMSDNSEPLIHHCILGGNTTIQPRKPATPTSRRKANLSEVSTYSAESDNECRCPGFIFSSFGELEYAMHLEGKNSSSALAETIAATVEDDDLGWTATGFNSVARLGEFGSINGVYAIYNMVYFDETTGHDKVITYGSWGIPPG</sequence>
<proteinExistence type="predicted"/>
<organism evidence="1 2">
    <name type="scientific">Lasiosphaeria hispida</name>
    <dbReference type="NCBI Taxonomy" id="260671"/>
    <lineage>
        <taxon>Eukaryota</taxon>
        <taxon>Fungi</taxon>
        <taxon>Dikarya</taxon>
        <taxon>Ascomycota</taxon>
        <taxon>Pezizomycotina</taxon>
        <taxon>Sordariomycetes</taxon>
        <taxon>Sordariomycetidae</taxon>
        <taxon>Sordariales</taxon>
        <taxon>Lasiosphaeriaceae</taxon>
        <taxon>Lasiosphaeria</taxon>
    </lineage>
</organism>
<gene>
    <name evidence="1" type="ORF">B0T25DRAFT_553539</name>
</gene>
<keyword evidence="2" id="KW-1185">Reference proteome</keyword>
<comment type="caution">
    <text evidence="1">The sequence shown here is derived from an EMBL/GenBank/DDBJ whole genome shotgun (WGS) entry which is preliminary data.</text>
</comment>
<reference evidence="1" key="2">
    <citation type="submission" date="2023-06" db="EMBL/GenBank/DDBJ databases">
        <authorList>
            <consortium name="Lawrence Berkeley National Laboratory"/>
            <person name="Haridas S."/>
            <person name="Hensen N."/>
            <person name="Bonometti L."/>
            <person name="Westerberg I."/>
            <person name="Brannstrom I.O."/>
            <person name="Guillou S."/>
            <person name="Cros-Aarteil S."/>
            <person name="Calhoun S."/>
            <person name="Kuo A."/>
            <person name="Mondo S."/>
            <person name="Pangilinan J."/>
            <person name="Riley R."/>
            <person name="Labutti K."/>
            <person name="Andreopoulos B."/>
            <person name="Lipzen A."/>
            <person name="Chen C."/>
            <person name="Yanf M."/>
            <person name="Daum C."/>
            <person name="Ng V."/>
            <person name="Clum A."/>
            <person name="Steindorff A."/>
            <person name="Ohm R."/>
            <person name="Martin F."/>
            <person name="Silar P."/>
            <person name="Natvig D."/>
            <person name="Lalanne C."/>
            <person name="Gautier V."/>
            <person name="Ament-Velasquez S.L."/>
            <person name="Kruys A."/>
            <person name="Hutchinson M.I."/>
            <person name="Powell A.J."/>
            <person name="Barry K."/>
            <person name="Miller A.N."/>
            <person name="Grigoriev I.V."/>
            <person name="Debuchy R."/>
            <person name="Gladieux P."/>
            <person name="Thoren M.H."/>
            <person name="Johannesson H."/>
        </authorList>
    </citation>
    <scope>NUCLEOTIDE SEQUENCE</scope>
    <source>
        <strain evidence="1">CBS 955.72</strain>
    </source>
</reference>
<evidence type="ECO:0000313" key="1">
    <source>
        <dbReference type="EMBL" id="KAK3347060.1"/>
    </source>
</evidence>
<accession>A0AAJ0MBA1</accession>
<protein>
    <submittedName>
        <fullName evidence="1">Uncharacterized protein</fullName>
    </submittedName>
</protein>
<reference evidence="1" key="1">
    <citation type="journal article" date="2023" name="Mol. Phylogenet. Evol.">
        <title>Genome-scale phylogeny and comparative genomics of the fungal order Sordariales.</title>
        <authorList>
            <person name="Hensen N."/>
            <person name="Bonometti L."/>
            <person name="Westerberg I."/>
            <person name="Brannstrom I.O."/>
            <person name="Guillou S."/>
            <person name="Cros-Aarteil S."/>
            <person name="Calhoun S."/>
            <person name="Haridas S."/>
            <person name="Kuo A."/>
            <person name="Mondo S."/>
            <person name="Pangilinan J."/>
            <person name="Riley R."/>
            <person name="LaButti K."/>
            <person name="Andreopoulos B."/>
            <person name="Lipzen A."/>
            <person name="Chen C."/>
            <person name="Yan M."/>
            <person name="Daum C."/>
            <person name="Ng V."/>
            <person name="Clum A."/>
            <person name="Steindorff A."/>
            <person name="Ohm R.A."/>
            <person name="Martin F."/>
            <person name="Silar P."/>
            <person name="Natvig D.O."/>
            <person name="Lalanne C."/>
            <person name="Gautier V."/>
            <person name="Ament-Velasquez S.L."/>
            <person name="Kruys A."/>
            <person name="Hutchinson M.I."/>
            <person name="Powell A.J."/>
            <person name="Barry K."/>
            <person name="Miller A.N."/>
            <person name="Grigoriev I.V."/>
            <person name="Debuchy R."/>
            <person name="Gladieux P."/>
            <person name="Hiltunen Thoren M."/>
            <person name="Johannesson H."/>
        </authorList>
    </citation>
    <scope>NUCLEOTIDE SEQUENCE</scope>
    <source>
        <strain evidence="1">CBS 955.72</strain>
    </source>
</reference>
<evidence type="ECO:0000313" key="2">
    <source>
        <dbReference type="Proteomes" id="UP001275084"/>
    </source>
</evidence>